<evidence type="ECO:0008006" key="3">
    <source>
        <dbReference type="Google" id="ProtNLM"/>
    </source>
</evidence>
<dbReference type="EMBL" id="SPDS01000001">
    <property type="protein sequence ID" value="TFH57457.1"/>
    <property type="molecule type" value="Genomic_DNA"/>
</dbReference>
<protein>
    <recommendedName>
        <fullName evidence="3">Alpha/beta hydrolase</fullName>
    </recommendedName>
</protein>
<accession>A0A4Y8U1N2</accession>
<dbReference type="RefSeq" id="WP_134780375.1">
    <property type="nucleotide sequence ID" value="NZ_SPDS01000001.1"/>
</dbReference>
<organism evidence="1 2">
    <name type="scientific">Glutamicibacter arilaitensis</name>
    <dbReference type="NCBI Taxonomy" id="256701"/>
    <lineage>
        <taxon>Bacteria</taxon>
        <taxon>Bacillati</taxon>
        <taxon>Actinomycetota</taxon>
        <taxon>Actinomycetes</taxon>
        <taxon>Micrococcales</taxon>
        <taxon>Micrococcaceae</taxon>
        <taxon>Glutamicibacter</taxon>
    </lineage>
</organism>
<comment type="caution">
    <text evidence="1">The sequence shown here is derived from an EMBL/GenBank/DDBJ whole genome shotgun (WGS) entry which is preliminary data.</text>
</comment>
<dbReference type="AlphaFoldDB" id="A0A4Y8U1N2"/>
<sequence>MVELKNFIYRGFSAEYDDLMKMPIRRFGSINKLVVDPDVSCRYIIQEHSCDLPIDFVYIPGSGNRLLVGFHGAEMRKIADLPKFQFVGSLRSRTEPFVSFADSTLLKNEKLSIGWYAGDSLFDLSRNIAEVIRKIEKVLNFTKTILMGHSAGGLAAIAIGMQIPNSHAISVNGQTIAGIHRPWVIKNLYNSAFPELSSSEEMLERYPDRFDIRRMSSDRSSGATFTLFSHKDDPLSFSEYPHFPLLSEYFGLGSEGGLTEFGDALVPCRWETLNPSAHALPGTVLPFLQATLGEAVGVPITYDFVLPSR</sequence>
<proteinExistence type="predicted"/>
<dbReference type="Proteomes" id="UP000297638">
    <property type="component" value="Unassembled WGS sequence"/>
</dbReference>
<evidence type="ECO:0000313" key="2">
    <source>
        <dbReference type="Proteomes" id="UP000297638"/>
    </source>
</evidence>
<dbReference type="InterPro" id="IPR029058">
    <property type="entry name" value="AB_hydrolase_fold"/>
</dbReference>
<reference evidence="1 2" key="1">
    <citation type="submission" date="2019-03" db="EMBL/GenBank/DDBJ databases">
        <title>Glutamicibacter sp. LJH19 genome.</title>
        <authorList>
            <person name="Sinai Borker S."/>
            <person name="Kumar R."/>
        </authorList>
    </citation>
    <scope>NUCLEOTIDE SEQUENCE [LARGE SCALE GENOMIC DNA]</scope>
    <source>
        <strain evidence="1 2">LJH19</strain>
    </source>
</reference>
<name>A0A4Y8U1N2_9MICC</name>
<evidence type="ECO:0000313" key="1">
    <source>
        <dbReference type="EMBL" id="TFH57457.1"/>
    </source>
</evidence>
<gene>
    <name evidence="1" type="ORF">EXY26_10915</name>
</gene>
<dbReference type="Gene3D" id="3.40.50.1820">
    <property type="entry name" value="alpha/beta hydrolase"/>
    <property type="match status" value="1"/>
</dbReference>
<dbReference type="SUPFAM" id="SSF53474">
    <property type="entry name" value="alpha/beta-Hydrolases"/>
    <property type="match status" value="1"/>
</dbReference>